<reference evidence="11 12" key="1">
    <citation type="submission" date="2019-12" db="EMBL/GenBank/DDBJ databases">
        <authorList>
            <person name="Floudas D."/>
            <person name="Bentzer J."/>
            <person name="Ahren D."/>
            <person name="Johansson T."/>
            <person name="Persson P."/>
            <person name="Tunlid A."/>
        </authorList>
    </citation>
    <scope>NUCLEOTIDE SEQUENCE [LARGE SCALE GENOMIC DNA]</scope>
    <source>
        <strain evidence="11 12">CBS 102.39</strain>
    </source>
</reference>
<evidence type="ECO:0000256" key="8">
    <source>
        <dbReference type="ARBA" id="ARBA00031195"/>
    </source>
</evidence>
<dbReference type="PANTHER" id="PTHR10655">
    <property type="entry name" value="LYSOPHOSPHOLIPASE-RELATED"/>
    <property type="match status" value="1"/>
</dbReference>
<evidence type="ECO:0000313" key="12">
    <source>
        <dbReference type="Proteomes" id="UP000521872"/>
    </source>
</evidence>
<keyword evidence="6" id="KW-0276">Fatty acid metabolism</keyword>
<comment type="catalytic activity">
    <reaction evidence="9">
        <text>S-hexadecanoyl-L-cysteinyl-[protein] + H2O = L-cysteinyl-[protein] + hexadecanoate + H(+)</text>
        <dbReference type="Rhea" id="RHEA:19233"/>
        <dbReference type="Rhea" id="RHEA-COMP:10131"/>
        <dbReference type="Rhea" id="RHEA-COMP:11032"/>
        <dbReference type="ChEBI" id="CHEBI:7896"/>
        <dbReference type="ChEBI" id="CHEBI:15377"/>
        <dbReference type="ChEBI" id="CHEBI:15378"/>
        <dbReference type="ChEBI" id="CHEBI:29950"/>
        <dbReference type="ChEBI" id="CHEBI:74151"/>
        <dbReference type="EC" id="3.1.2.22"/>
    </reaction>
</comment>
<dbReference type="Proteomes" id="UP000521872">
    <property type="component" value="Unassembled WGS sequence"/>
</dbReference>
<sequence>MVAALKHLIVPAAVKQTATVIFIHGLGDTGYGWKPVADMFQKDPALAHVKWVLPHAPVAPVTANLGMTMPTWFDLFSFGFNDAEDEDGMIKSSGSINELIEQEIKDGIDPGRIVLGGFSQGGAMALLTGLTSRHKFAGLAVLSGWLPISTRVKEILAPHVASLPIFWGHGSNDPLVKPMLAQMSKDFLTKECGISMAQSGDTKGLSFNMYSGVEHSTNNQELLDLSNFLKKVVPA</sequence>
<dbReference type="PANTHER" id="PTHR10655:SF17">
    <property type="entry name" value="LYSOPHOSPHOLIPASE-LIKE PROTEIN 1"/>
    <property type="match status" value="1"/>
</dbReference>
<keyword evidence="12" id="KW-1185">Reference proteome</keyword>
<dbReference type="SUPFAM" id="SSF53474">
    <property type="entry name" value="alpha/beta-Hydrolases"/>
    <property type="match status" value="1"/>
</dbReference>
<evidence type="ECO:0000313" key="11">
    <source>
        <dbReference type="EMBL" id="KAF4618674.1"/>
    </source>
</evidence>
<evidence type="ECO:0000256" key="3">
    <source>
        <dbReference type="ARBA" id="ARBA00014923"/>
    </source>
</evidence>
<dbReference type="GO" id="GO:0008474">
    <property type="term" value="F:palmitoyl-(protein) hydrolase activity"/>
    <property type="evidence" value="ECO:0007669"/>
    <property type="project" value="UniProtKB-EC"/>
</dbReference>
<keyword evidence="5" id="KW-0378">Hydrolase</keyword>
<dbReference type="InterPro" id="IPR029058">
    <property type="entry name" value="AB_hydrolase_fold"/>
</dbReference>
<keyword evidence="4" id="KW-0719">Serine esterase</keyword>
<evidence type="ECO:0000256" key="2">
    <source>
        <dbReference type="ARBA" id="ARBA00012423"/>
    </source>
</evidence>
<keyword evidence="6" id="KW-0443">Lipid metabolism</keyword>
<evidence type="ECO:0000256" key="1">
    <source>
        <dbReference type="ARBA" id="ARBA00006499"/>
    </source>
</evidence>
<proteinExistence type="inferred from homology"/>
<dbReference type="GO" id="GO:0005737">
    <property type="term" value="C:cytoplasm"/>
    <property type="evidence" value="ECO:0007669"/>
    <property type="project" value="TreeGrafter"/>
</dbReference>
<evidence type="ECO:0000256" key="9">
    <source>
        <dbReference type="ARBA" id="ARBA00047337"/>
    </source>
</evidence>
<dbReference type="GO" id="GO:0052689">
    <property type="term" value="F:carboxylic ester hydrolase activity"/>
    <property type="evidence" value="ECO:0007669"/>
    <property type="project" value="UniProtKB-KW"/>
</dbReference>
<comment type="similarity">
    <text evidence="1">Belongs to the AB hydrolase superfamily. AB hydrolase 2 family.</text>
</comment>
<dbReference type="InterPro" id="IPR003140">
    <property type="entry name" value="PLipase/COase/thioEstase"/>
</dbReference>
<dbReference type="Pfam" id="PF02230">
    <property type="entry name" value="Abhydrolase_2"/>
    <property type="match status" value="1"/>
</dbReference>
<accession>A0A8H4VSS5</accession>
<dbReference type="EC" id="3.1.2.22" evidence="2"/>
<name>A0A8H4VSS5_9AGAR</name>
<organism evidence="11 12">
    <name type="scientific">Agrocybe pediades</name>
    <dbReference type="NCBI Taxonomy" id="84607"/>
    <lineage>
        <taxon>Eukaryota</taxon>
        <taxon>Fungi</taxon>
        <taxon>Dikarya</taxon>
        <taxon>Basidiomycota</taxon>
        <taxon>Agaricomycotina</taxon>
        <taxon>Agaricomycetes</taxon>
        <taxon>Agaricomycetidae</taxon>
        <taxon>Agaricales</taxon>
        <taxon>Agaricineae</taxon>
        <taxon>Strophariaceae</taxon>
        <taxon>Agrocybe</taxon>
    </lineage>
</organism>
<dbReference type="InterPro" id="IPR050565">
    <property type="entry name" value="LYPA1-2/EST-like"/>
</dbReference>
<comment type="function">
    <text evidence="7">Hydrolyzes fatty acids from S-acylated cysteine residues in proteins with a strong preference for palmitoylated G-alpha proteins over other acyl substrates. Mediates the deacylation of G-alpha proteins such as GPA1 in vivo, but has weak or no activity toward palmitoylated Ras proteins. Has weak lysophospholipase activity in vitro; however such activity may not exist in vivo.</text>
</comment>
<dbReference type="AlphaFoldDB" id="A0A8H4VSS5"/>
<protein>
    <recommendedName>
        <fullName evidence="3">Acyl-protein thioesterase 1</fullName>
        <ecNumber evidence="2">3.1.2.22</ecNumber>
    </recommendedName>
    <alternativeName>
        <fullName evidence="8">Palmitoyl-protein hydrolase</fullName>
    </alternativeName>
</protein>
<evidence type="ECO:0000256" key="6">
    <source>
        <dbReference type="ARBA" id="ARBA00022832"/>
    </source>
</evidence>
<evidence type="ECO:0000256" key="7">
    <source>
        <dbReference type="ARBA" id="ARBA00029392"/>
    </source>
</evidence>
<dbReference type="GO" id="GO:0006631">
    <property type="term" value="P:fatty acid metabolic process"/>
    <property type="evidence" value="ECO:0007669"/>
    <property type="project" value="UniProtKB-KW"/>
</dbReference>
<evidence type="ECO:0000256" key="4">
    <source>
        <dbReference type="ARBA" id="ARBA00022487"/>
    </source>
</evidence>
<dbReference type="Gene3D" id="3.40.50.1820">
    <property type="entry name" value="alpha/beta hydrolase"/>
    <property type="match status" value="1"/>
</dbReference>
<dbReference type="EMBL" id="JAACJL010000017">
    <property type="protein sequence ID" value="KAF4618674.1"/>
    <property type="molecule type" value="Genomic_DNA"/>
</dbReference>
<evidence type="ECO:0000259" key="10">
    <source>
        <dbReference type="Pfam" id="PF02230"/>
    </source>
</evidence>
<gene>
    <name evidence="11" type="ORF">D9613_009851</name>
</gene>
<comment type="caution">
    <text evidence="11">The sequence shown here is derived from an EMBL/GenBank/DDBJ whole genome shotgun (WGS) entry which is preliminary data.</text>
</comment>
<feature type="domain" description="Phospholipase/carboxylesterase/thioesterase" evidence="10">
    <location>
        <begin position="9"/>
        <end position="232"/>
    </location>
</feature>
<evidence type="ECO:0000256" key="5">
    <source>
        <dbReference type="ARBA" id="ARBA00022801"/>
    </source>
</evidence>